<sequence length="95" mass="10769">MRQSCGFLTAFTARSLSLHRSRLQLRYRLRQRAAPALQCAASSKLLLPPPGWAKDVTRVRLSRLTSVSRLPTPVFPSFRRRHSRLKNFSTGSSSD</sequence>
<name>A0AAV7MD01_PLEWA</name>
<gene>
    <name evidence="1" type="ORF">NDU88_005485</name>
</gene>
<evidence type="ECO:0000313" key="2">
    <source>
        <dbReference type="Proteomes" id="UP001066276"/>
    </source>
</evidence>
<comment type="caution">
    <text evidence="1">The sequence shown here is derived from an EMBL/GenBank/DDBJ whole genome shotgun (WGS) entry which is preliminary data.</text>
</comment>
<organism evidence="1 2">
    <name type="scientific">Pleurodeles waltl</name>
    <name type="common">Iberian ribbed newt</name>
    <dbReference type="NCBI Taxonomy" id="8319"/>
    <lineage>
        <taxon>Eukaryota</taxon>
        <taxon>Metazoa</taxon>
        <taxon>Chordata</taxon>
        <taxon>Craniata</taxon>
        <taxon>Vertebrata</taxon>
        <taxon>Euteleostomi</taxon>
        <taxon>Amphibia</taxon>
        <taxon>Batrachia</taxon>
        <taxon>Caudata</taxon>
        <taxon>Salamandroidea</taxon>
        <taxon>Salamandridae</taxon>
        <taxon>Pleurodelinae</taxon>
        <taxon>Pleurodeles</taxon>
    </lineage>
</organism>
<accession>A0AAV7MD01</accession>
<dbReference type="EMBL" id="JANPWB010000014">
    <property type="protein sequence ID" value="KAJ1100399.1"/>
    <property type="molecule type" value="Genomic_DNA"/>
</dbReference>
<reference evidence="1" key="1">
    <citation type="journal article" date="2022" name="bioRxiv">
        <title>Sequencing and chromosome-scale assembly of the giantPleurodeles waltlgenome.</title>
        <authorList>
            <person name="Brown T."/>
            <person name="Elewa A."/>
            <person name="Iarovenko S."/>
            <person name="Subramanian E."/>
            <person name="Araus A.J."/>
            <person name="Petzold A."/>
            <person name="Susuki M."/>
            <person name="Suzuki K.-i.T."/>
            <person name="Hayashi T."/>
            <person name="Toyoda A."/>
            <person name="Oliveira C."/>
            <person name="Osipova E."/>
            <person name="Leigh N.D."/>
            <person name="Simon A."/>
            <person name="Yun M.H."/>
        </authorList>
    </citation>
    <scope>NUCLEOTIDE SEQUENCE</scope>
    <source>
        <strain evidence="1">20211129_DDA</strain>
        <tissue evidence="1">Liver</tissue>
    </source>
</reference>
<keyword evidence="2" id="KW-1185">Reference proteome</keyword>
<dbReference type="Proteomes" id="UP001066276">
    <property type="component" value="Chromosome 10"/>
</dbReference>
<protein>
    <submittedName>
        <fullName evidence="1">Uncharacterized protein</fullName>
    </submittedName>
</protein>
<proteinExistence type="predicted"/>
<evidence type="ECO:0000313" key="1">
    <source>
        <dbReference type="EMBL" id="KAJ1100399.1"/>
    </source>
</evidence>
<dbReference type="AlphaFoldDB" id="A0AAV7MD01"/>